<evidence type="ECO:0000256" key="2">
    <source>
        <dbReference type="SAM" id="Phobius"/>
    </source>
</evidence>
<keyword evidence="2" id="KW-0472">Membrane</keyword>
<reference evidence="3" key="1">
    <citation type="journal article" date="2023" name="Int. J. Syst. Evol. Microbiol.">
        <title>Streptomyces meridianus sp. nov. isolated from brackish water of the Tagus estuary in Alcochete, Portugal.</title>
        <authorList>
            <person name="Santos J.D.N."/>
            <person name="Klimek D."/>
            <person name="Calusinska M."/>
            <person name="Lobo Da Cunha A."/>
            <person name="Catita J."/>
            <person name="Goncalves H."/>
            <person name="Gonzalez I."/>
            <person name="Reyes F."/>
            <person name="Lage O.M."/>
        </authorList>
    </citation>
    <scope>NUCLEOTIDE SEQUENCE</scope>
    <source>
        <strain evidence="3">MTZ3.1</strain>
    </source>
</reference>
<organism evidence="3 4">
    <name type="scientific">Streptomyces meridianus</name>
    <dbReference type="NCBI Taxonomy" id="2938945"/>
    <lineage>
        <taxon>Bacteria</taxon>
        <taxon>Bacillati</taxon>
        <taxon>Actinomycetota</taxon>
        <taxon>Actinomycetes</taxon>
        <taxon>Kitasatosporales</taxon>
        <taxon>Streptomycetaceae</taxon>
        <taxon>Streptomyces</taxon>
    </lineage>
</organism>
<sequence>MPDEPDPSPGPGAPGARHGRHETEEERADRLWAELLQEVRVAQTGVQILLAFLLTIPFTPRYAELDRADRGIYIVTILLGAAATGALIAPVSFHRIVTGHGLKRQSVRWASRFTLAGLVLLLAMVTSALLLILRFVTDNTLAVWLSCGVLVWFAGCWFLPAAWTRHRSRRERTP</sequence>
<keyword evidence="2" id="KW-1133">Transmembrane helix</keyword>
<evidence type="ECO:0000313" key="4">
    <source>
        <dbReference type="Proteomes" id="UP001167160"/>
    </source>
</evidence>
<dbReference type="EMBL" id="JAMQGM010000067">
    <property type="protein sequence ID" value="MCM2580476.1"/>
    <property type="molecule type" value="Genomic_DNA"/>
</dbReference>
<evidence type="ECO:0000313" key="3">
    <source>
        <dbReference type="EMBL" id="MCM2580476.1"/>
    </source>
</evidence>
<keyword evidence="2" id="KW-0812">Transmembrane</keyword>
<evidence type="ECO:0000256" key="1">
    <source>
        <dbReference type="SAM" id="MobiDB-lite"/>
    </source>
</evidence>
<gene>
    <name evidence="3" type="ORF">M1E25_24600</name>
</gene>
<dbReference type="Pfam" id="PF19853">
    <property type="entry name" value="DUF6328"/>
    <property type="match status" value="1"/>
</dbReference>
<feature type="region of interest" description="Disordered" evidence="1">
    <location>
        <begin position="1"/>
        <end position="24"/>
    </location>
</feature>
<accession>A0ABT0XD74</accession>
<name>A0ABT0XD74_9ACTN</name>
<dbReference type="RefSeq" id="WP_251419359.1">
    <property type="nucleotide sequence ID" value="NZ_JAMQGM010000067.1"/>
</dbReference>
<feature type="transmembrane region" description="Helical" evidence="2">
    <location>
        <begin position="113"/>
        <end position="135"/>
    </location>
</feature>
<feature type="transmembrane region" description="Helical" evidence="2">
    <location>
        <begin position="141"/>
        <end position="163"/>
    </location>
</feature>
<protein>
    <submittedName>
        <fullName evidence="3">DUF6328 family protein</fullName>
    </submittedName>
</protein>
<proteinExistence type="predicted"/>
<comment type="caution">
    <text evidence="3">The sequence shown here is derived from an EMBL/GenBank/DDBJ whole genome shotgun (WGS) entry which is preliminary data.</text>
</comment>
<dbReference type="InterPro" id="IPR046291">
    <property type="entry name" value="DUF6328"/>
</dbReference>
<keyword evidence="4" id="KW-1185">Reference proteome</keyword>
<dbReference type="Proteomes" id="UP001167160">
    <property type="component" value="Unassembled WGS sequence"/>
</dbReference>
<feature type="transmembrane region" description="Helical" evidence="2">
    <location>
        <begin position="71"/>
        <end position="93"/>
    </location>
</feature>